<dbReference type="Proteomes" id="UP001549184">
    <property type="component" value="Unassembled WGS sequence"/>
</dbReference>
<organism evidence="1 2">
    <name type="scientific">Dyella japonica</name>
    <dbReference type="NCBI Taxonomy" id="231455"/>
    <lineage>
        <taxon>Bacteria</taxon>
        <taxon>Pseudomonadati</taxon>
        <taxon>Pseudomonadota</taxon>
        <taxon>Gammaproteobacteria</taxon>
        <taxon>Lysobacterales</taxon>
        <taxon>Rhodanobacteraceae</taxon>
        <taxon>Dyella</taxon>
    </lineage>
</organism>
<name>A0ABV2JN83_9GAMM</name>
<reference evidence="1 2" key="1">
    <citation type="submission" date="2024-06" db="EMBL/GenBank/DDBJ databases">
        <title>Sorghum-associated microbial communities from plants grown in Nebraska, USA.</title>
        <authorList>
            <person name="Schachtman D."/>
        </authorList>
    </citation>
    <scope>NUCLEOTIDE SEQUENCE [LARGE SCALE GENOMIC DNA]</scope>
    <source>
        <strain evidence="1 2">1073</strain>
    </source>
</reference>
<evidence type="ECO:0000313" key="1">
    <source>
        <dbReference type="EMBL" id="MET3650300.1"/>
    </source>
</evidence>
<sequence>MDLFLDCEWADIEASELVSLALVSSDGEHVFYAERQILPEDPTPWVSLVVYPLLDRGHFAMSDADMTQGLRAFLARIARPCICYDFEADRRLCEMVIRGTPGLHSDQPIASALSWLYLSDIRPALDRWWSTHSALANKRHHALVDAQALRAAYLSQWGI</sequence>
<proteinExistence type="predicted"/>
<dbReference type="SUPFAM" id="SSF53098">
    <property type="entry name" value="Ribonuclease H-like"/>
    <property type="match status" value="1"/>
</dbReference>
<dbReference type="Gene3D" id="3.30.420.10">
    <property type="entry name" value="Ribonuclease H-like superfamily/Ribonuclease H"/>
    <property type="match status" value="1"/>
</dbReference>
<evidence type="ECO:0000313" key="2">
    <source>
        <dbReference type="Proteomes" id="UP001549184"/>
    </source>
</evidence>
<comment type="caution">
    <text evidence="1">The sequence shown here is derived from an EMBL/GenBank/DDBJ whole genome shotgun (WGS) entry which is preliminary data.</text>
</comment>
<dbReference type="InterPro" id="IPR012337">
    <property type="entry name" value="RNaseH-like_sf"/>
</dbReference>
<dbReference type="InterPro" id="IPR036397">
    <property type="entry name" value="RNaseH_sf"/>
</dbReference>
<keyword evidence="2" id="KW-1185">Reference proteome</keyword>
<gene>
    <name evidence="1" type="ORF">ABIC75_000002</name>
</gene>
<dbReference type="RefSeq" id="WP_354011813.1">
    <property type="nucleotide sequence ID" value="NZ_JBEPMU010000001.1"/>
</dbReference>
<protein>
    <submittedName>
        <fullName evidence="1">Uncharacterized protein</fullName>
    </submittedName>
</protein>
<accession>A0ABV2JN83</accession>
<dbReference type="EMBL" id="JBEPMU010000001">
    <property type="protein sequence ID" value="MET3650300.1"/>
    <property type="molecule type" value="Genomic_DNA"/>
</dbReference>